<evidence type="ECO:0000313" key="3">
    <source>
        <dbReference type="EMBL" id="KRT83596.1"/>
    </source>
</evidence>
<name>A0A0T6B8D6_9SCAR</name>
<accession>A0A0T6B8D6</accession>
<evidence type="ECO:0000256" key="1">
    <source>
        <dbReference type="SAM" id="Coils"/>
    </source>
</evidence>
<organism evidence="3 4">
    <name type="scientific">Oryctes borbonicus</name>
    <dbReference type="NCBI Taxonomy" id="1629725"/>
    <lineage>
        <taxon>Eukaryota</taxon>
        <taxon>Metazoa</taxon>
        <taxon>Ecdysozoa</taxon>
        <taxon>Arthropoda</taxon>
        <taxon>Hexapoda</taxon>
        <taxon>Insecta</taxon>
        <taxon>Pterygota</taxon>
        <taxon>Neoptera</taxon>
        <taxon>Endopterygota</taxon>
        <taxon>Coleoptera</taxon>
        <taxon>Polyphaga</taxon>
        <taxon>Scarabaeiformia</taxon>
        <taxon>Scarabaeidae</taxon>
        <taxon>Dynastinae</taxon>
        <taxon>Oryctes</taxon>
    </lineage>
</organism>
<feature type="coiled-coil region" evidence="1">
    <location>
        <begin position="221"/>
        <end position="252"/>
    </location>
</feature>
<dbReference type="OrthoDB" id="6350415at2759"/>
<dbReference type="AlphaFoldDB" id="A0A0T6B8D6"/>
<proteinExistence type="predicted"/>
<evidence type="ECO:0000313" key="4">
    <source>
        <dbReference type="Proteomes" id="UP000051574"/>
    </source>
</evidence>
<dbReference type="EMBL" id="LJIG01009180">
    <property type="protein sequence ID" value="KRT83596.1"/>
    <property type="molecule type" value="Genomic_DNA"/>
</dbReference>
<reference evidence="3 4" key="1">
    <citation type="submission" date="2015-09" db="EMBL/GenBank/DDBJ databases">
        <title>Draft genome of the scarab beetle Oryctes borbonicus.</title>
        <authorList>
            <person name="Meyer J.M."/>
            <person name="Markov G.V."/>
            <person name="Baskaran P."/>
            <person name="Herrmann M."/>
            <person name="Sommer R.J."/>
            <person name="Roedelsperger C."/>
        </authorList>
    </citation>
    <scope>NUCLEOTIDE SEQUENCE [LARGE SCALE GENOMIC DNA]</scope>
    <source>
        <strain evidence="3">OB123</strain>
        <tissue evidence="3">Whole animal</tissue>
    </source>
</reference>
<keyword evidence="1" id="KW-0175">Coiled coil</keyword>
<protein>
    <submittedName>
        <fullName evidence="3">Uncharacterized protein</fullName>
    </submittedName>
</protein>
<evidence type="ECO:0000256" key="2">
    <source>
        <dbReference type="SAM" id="MobiDB-lite"/>
    </source>
</evidence>
<gene>
    <name evidence="3" type="ORF">AMK59_4451</name>
</gene>
<comment type="caution">
    <text evidence="3">The sequence shown here is derived from an EMBL/GenBank/DDBJ whole genome shotgun (WGS) entry which is preliminary data.</text>
</comment>
<feature type="coiled-coil region" evidence="1">
    <location>
        <begin position="281"/>
        <end position="329"/>
    </location>
</feature>
<dbReference type="Proteomes" id="UP000051574">
    <property type="component" value="Unassembled WGS sequence"/>
</dbReference>
<sequence length="336" mass="38495">MNGSNSPRSPTIPTPTRNNTADTTRKCFGPEGCPAIANGRRCGETRNLQIIQEFRRLYEDKMRQIDDAAGGDCVQAKINLQQEWIRDLTDQNEMLVRVVEELEVEAAERVIMLEDKLQQSAKCACEVMDSYKDFSINILPDLQKMERTQNDLNNVIEIVRRARNSGVWSSKGLAFYTVDIESLLDDKSNVNDAALIPRTDTDKANNCNCSWVGDAPKKCKHEQQAKEKDKLIKELEEKIKKLTEANEVNGDTDNACRELKKSMLDMRDALTAEVAEKHDTILCLRREVHLLQEQCRKAEQQTHFKDDIIKELRKEIKQLKLQVSVFLILLQGNFNR</sequence>
<feature type="region of interest" description="Disordered" evidence="2">
    <location>
        <begin position="1"/>
        <end position="25"/>
    </location>
</feature>
<feature type="compositionally biased region" description="Low complexity" evidence="2">
    <location>
        <begin position="1"/>
        <end position="20"/>
    </location>
</feature>
<keyword evidence="4" id="KW-1185">Reference proteome</keyword>